<accession>A0ABN6RJM5</accession>
<dbReference type="EMBL" id="AP026560">
    <property type="protein sequence ID" value="BDP42909.1"/>
    <property type="molecule type" value="Genomic_DNA"/>
</dbReference>
<keyword evidence="2" id="KW-1185">Reference proteome</keyword>
<protein>
    <recommendedName>
        <fullName evidence="3">Terminase small subunit</fullName>
    </recommendedName>
</protein>
<proteinExistence type="predicted"/>
<sequence length="191" mass="20916">MDYDINALMRPKCKVCSSSIRQGVDLRLMGKEVDEESGERYSYEEIVDWAAAHGLQISKAGLSRHKSDHLMPDVLGAVEAQRQVEAIAQATGQVLGMETAFLNMLVSKAMRALDGVDLEMNPKVLNATVRSIEVLLKVRKAELALTRDKIAEADKKVTALAAQSGMAPDVLRAIRRDLYGLVDAEPEPEAP</sequence>
<dbReference type="Pfam" id="PF11985">
    <property type="entry name" value="Phage_Mu_Gp27"/>
    <property type="match status" value="1"/>
</dbReference>
<evidence type="ECO:0008006" key="3">
    <source>
        <dbReference type="Google" id="ProtNLM"/>
    </source>
</evidence>
<gene>
    <name evidence="1" type="ORF">DAETH_28780</name>
</gene>
<evidence type="ECO:0000313" key="1">
    <source>
        <dbReference type="EMBL" id="BDP42909.1"/>
    </source>
</evidence>
<organism evidence="1 2">
    <name type="scientific">Deinococcus aetherius</name>
    <dbReference type="NCBI Taxonomy" id="200252"/>
    <lineage>
        <taxon>Bacteria</taxon>
        <taxon>Thermotogati</taxon>
        <taxon>Deinococcota</taxon>
        <taxon>Deinococci</taxon>
        <taxon>Deinococcales</taxon>
        <taxon>Deinococcaceae</taxon>
        <taxon>Deinococcus</taxon>
    </lineage>
</organism>
<name>A0ABN6RJM5_9DEIO</name>
<dbReference type="Proteomes" id="UP001064971">
    <property type="component" value="Chromosome"/>
</dbReference>
<reference evidence="1" key="1">
    <citation type="submission" date="2022-07" db="EMBL/GenBank/DDBJ databases">
        <title>Complete Genome Sequence of the Radioresistant Bacterium Deinococcus aetherius ST0316, Isolated from the Air Dust collected in Lower Stratosphere above Japan.</title>
        <authorList>
            <person name="Satoh K."/>
            <person name="Hagiwara K."/>
            <person name="Katsumata K."/>
            <person name="Kubo A."/>
            <person name="Yokobori S."/>
            <person name="Yamagishi A."/>
            <person name="Oono Y."/>
            <person name="Narumi I."/>
        </authorList>
    </citation>
    <scope>NUCLEOTIDE SEQUENCE</scope>
    <source>
        <strain evidence="1">ST0316</strain>
    </source>
</reference>
<dbReference type="InterPro" id="IPR021874">
    <property type="entry name" value="Phage_Mu_Gp27"/>
</dbReference>
<dbReference type="RefSeq" id="WP_264775585.1">
    <property type="nucleotide sequence ID" value="NZ_AP026560.1"/>
</dbReference>
<evidence type="ECO:0000313" key="2">
    <source>
        <dbReference type="Proteomes" id="UP001064971"/>
    </source>
</evidence>